<dbReference type="GO" id="GO:0004803">
    <property type="term" value="F:transposase activity"/>
    <property type="evidence" value="ECO:0007669"/>
    <property type="project" value="InterPro"/>
</dbReference>
<dbReference type="GO" id="GO:0006313">
    <property type="term" value="P:DNA transposition"/>
    <property type="evidence" value="ECO:0007669"/>
    <property type="project" value="InterPro"/>
</dbReference>
<evidence type="ECO:0000313" key="2">
    <source>
        <dbReference type="EMBL" id="VTQ89358.1"/>
    </source>
</evidence>
<dbReference type="InterPro" id="IPR002559">
    <property type="entry name" value="Transposase_11"/>
</dbReference>
<accession>A0A4U9RE67</accession>
<feature type="domain" description="Transposase IS4-like" evidence="1">
    <location>
        <begin position="5"/>
        <end position="127"/>
    </location>
</feature>
<dbReference type="PANTHER" id="PTHR30298">
    <property type="entry name" value="H REPEAT-ASSOCIATED PREDICTED TRANSPOSASE"/>
    <property type="match status" value="1"/>
</dbReference>
<dbReference type="KEGG" id="hhw:NCTC503_01385"/>
<dbReference type="EMBL" id="LR590481">
    <property type="protein sequence ID" value="VTQ89358.1"/>
    <property type="molecule type" value="Genomic_DNA"/>
</dbReference>
<gene>
    <name evidence="2" type="ORF">NCTC503_01385</name>
</gene>
<dbReference type="GO" id="GO:0003677">
    <property type="term" value="F:DNA binding"/>
    <property type="evidence" value="ECO:0007669"/>
    <property type="project" value="InterPro"/>
</dbReference>
<evidence type="ECO:0000313" key="3">
    <source>
        <dbReference type="Proteomes" id="UP000308489"/>
    </source>
</evidence>
<dbReference type="Pfam" id="PF01609">
    <property type="entry name" value="DDE_Tnp_1"/>
    <property type="match status" value="1"/>
</dbReference>
<dbReference type="AlphaFoldDB" id="A0A4U9RE67"/>
<reference evidence="2 3" key="1">
    <citation type="submission" date="2019-05" db="EMBL/GenBank/DDBJ databases">
        <authorList>
            <consortium name="Pathogen Informatics"/>
        </authorList>
    </citation>
    <scope>NUCLEOTIDE SEQUENCE [LARGE SCALE GENOMIC DNA]</scope>
    <source>
        <strain evidence="2 3">NCTC503</strain>
    </source>
</reference>
<dbReference type="InterPro" id="IPR051698">
    <property type="entry name" value="Transposase_11-like"/>
</dbReference>
<evidence type="ECO:0000259" key="1">
    <source>
        <dbReference type="Pfam" id="PF01609"/>
    </source>
</evidence>
<protein>
    <submittedName>
        <fullName evidence="2">Transposase</fullName>
    </submittedName>
</protein>
<keyword evidence="3" id="KW-1185">Reference proteome</keyword>
<dbReference type="PANTHER" id="PTHR30298:SF0">
    <property type="entry name" value="PROTEIN YBFL-RELATED"/>
    <property type="match status" value="1"/>
</dbReference>
<dbReference type="Proteomes" id="UP000308489">
    <property type="component" value="Chromosome 1"/>
</dbReference>
<sequence>MRDKITDIKVQTLTTHDKDHGRIETRKYFLVNEIAWLDNKEDWKNIQSIGMVERKRIVGDKETFERSYYITSLESIELFSNAVRQHWGIENKLHWVLDVSFNEDKCRARKDNAAENLTVLRHLALNLLRQEKTLKKSLNIKKVRCALDKKYLEKVIFDPLRGKE</sequence>
<proteinExistence type="predicted"/>
<name>A0A4U9RE67_HATHI</name>
<organism evidence="2 3">
    <name type="scientific">Hathewaya histolytica</name>
    <name type="common">Clostridium histolyticum</name>
    <dbReference type="NCBI Taxonomy" id="1498"/>
    <lineage>
        <taxon>Bacteria</taxon>
        <taxon>Bacillati</taxon>
        <taxon>Bacillota</taxon>
        <taxon>Clostridia</taxon>
        <taxon>Eubacteriales</taxon>
        <taxon>Clostridiaceae</taxon>
        <taxon>Hathewaya</taxon>
    </lineage>
</organism>
<dbReference type="InterPro" id="IPR047647">
    <property type="entry name" value="ISAs1_transpos"/>
</dbReference>
<dbReference type="NCBIfam" id="NF033564">
    <property type="entry name" value="transpos_ISAs1"/>
    <property type="match status" value="1"/>
</dbReference>